<dbReference type="AlphaFoldDB" id="A0A075A3Y2"/>
<accession>A0A075A3Y2</accession>
<dbReference type="EMBL" id="KL596920">
    <property type="protein sequence ID" value="KER22094.1"/>
    <property type="molecule type" value="Genomic_DNA"/>
</dbReference>
<keyword evidence="2" id="KW-1185">Reference proteome</keyword>
<organism evidence="1 2">
    <name type="scientific">Opisthorchis viverrini</name>
    <name type="common">Southeast Asian liver fluke</name>
    <dbReference type="NCBI Taxonomy" id="6198"/>
    <lineage>
        <taxon>Eukaryota</taxon>
        <taxon>Metazoa</taxon>
        <taxon>Spiralia</taxon>
        <taxon>Lophotrochozoa</taxon>
        <taxon>Platyhelminthes</taxon>
        <taxon>Trematoda</taxon>
        <taxon>Digenea</taxon>
        <taxon>Opisthorchiida</taxon>
        <taxon>Opisthorchiata</taxon>
        <taxon>Opisthorchiidae</taxon>
        <taxon>Opisthorchis</taxon>
    </lineage>
</organism>
<dbReference type="CTD" id="20323914"/>
<dbReference type="KEGG" id="ovi:T265_09746"/>
<sequence>MKRDVSTVRPRWKRQSLLETQGNCFNSPVKRKERSKTVQRNNEEISEPITSLDVEHDSSVKILLAAYTPAKTQPNARLLWTVNLNPLTVSEVYSLSAAALLEK</sequence>
<dbReference type="Proteomes" id="UP000054324">
    <property type="component" value="Unassembled WGS sequence"/>
</dbReference>
<dbReference type="GeneID" id="20323914"/>
<dbReference type="RefSeq" id="XP_009174175.1">
    <property type="nucleotide sequence ID" value="XM_009175911.1"/>
</dbReference>
<proteinExistence type="predicted"/>
<reference evidence="1 2" key="1">
    <citation type="submission" date="2013-11" db="EMBL/GenBank/DDBJ databases">
        <title>Opisthorchis viverrini - life in the bile duct.</title>
        <authorList>
            <person name="Young N.D."/>
            <person name="Nagarajan N."/>
            <person name="Lin S.J."/>
            <person name="Korhonen P.K."/>
            <person name="Jex A.R."/>
            <person name="Hall R.S."/>
            <person name="Safavi-Hemami H."/>
            <person name="Kaewkong W."/>
            <person name="Bertrand D."/>
            <person name="Gao S."/>
            <person name="Seet Q."/>
            <person name="Wongkham S."/>
            <person name="Teh B.T."/>
            <person name="Wongkham C."/>
            <person name="Intapan P.M."/>
            <person name="Maleewong W."/>
            <person name="Yang X."/>
            <person name="Hu M."/>
            <person name="Wang Z."/>
            <person name="Hofmann A."/>
            <person name="Sternberg P.W."/>
            <person name="Tan P."/>
            <person name="Wang J."/>
            <person name="Gasser R.B."/>
        </authorList>
    </citation>
    <scope>NUCLEOTIDE SEQUENCE [LARGE SCALE GENOMIC DNA]</scope>
</reference>
<protein>
    <submittedName>
        <fullName evidence="1">Uncharacterized protein</fullName>
    </submittedName>
</protein>
<name>A0A075A3Y2_OPIVI</name>
<evidence type="ECO:0000313" key="2">
    <source>
        <dbReference type="Proteomes" id="UP000054324"/>
    </source>
</evidence>
<gene>
    <name evidence="1" type="ORF">T265_09746</name>
</gene>
<evidence type="ECO:0000313" key="1">
    <source>
        <dbReference type="EMBL" id="KER22094.1"/>
    </source>
</evidence>